<accession>A0A6E8W7Q6</accession>
<reference key="1">
    <citation type="journal article" date="2019" name="Genes (Basel)">
        <title>A High-Quality De novo Genome Assembly from a Single Mosquito Using PacBio Sequencing.</title>
        <authorList>
            <person name="Kingan S.B."/>
            <person name="Heaton H."/>
            <person name="Cudini J."/>
            <person name="Lambert C.C."/>
            <person name="Baybayan P."/>
            <person name="Galvin B.D."/>
            <person name="Durbin R."/>
            <person name="Korlach J."/>
            <person name="Lawniczak M.K.N."/>
        </authorList>
    </citation>
    <scope>NUCLEOTIDE SEQUENCE [LARGE SCALE GENOMIC DNA]</scope>
    <source>
        <strain>Mali-NIH</strain>
    </source>
</reference>
<dbReference type="AlphaFoldDB" id="A0A6E8W7Q6"/>
<evidence type="ECO:0000256" key="1">
    <source>
        <dbReference type="SAM" id="MobiDB-lite"/>
    </source>
</evidence>
<feature type="compositionally biased region" description="Polar residues" evidence="1">
    <location>
        <begin position="404"/>
        <end position="415"/>
    </location>
</feature>
<feature type="region of interest" description="Disordered" evidence="1">
    <location>
        <begin position="1"/>
        <end position="21"/>
    </location>
</feature>
<reference evidence="2" key="2">
    <citation type="submission" date="2020-05" db="UniProtKB">
        <authorList>
            <consortium name="EnsemblMetazoa"/>
        </authorList>
    </citation>
    <scope>IDENTIFICATION</scope>
    <source>
        <strain evidence="2">Ngousso</strain>
    </source>
</reference>
<feature type="region of interest" description="Disordered" evidence="1">
    <location>
        <begin position="94"/>
        <end position="114"/>
    </location>
</feature>
<keyword evidence="3" id="KW-1185">Reference proteome</keyword>
<dbReference type="VEuPathDB" id="VectorBase:ACON013462"/>
<feature type="compositionally biased region" description="Gly residues" evidence="1">
    <location>
        <begin position="261"/>
        <end position="270"/>
    </location>
</feature>
<feature type="compositionally biased region" description="Polar residues" evidence="1">
    <location>
        <begin position="371"/>
        <end position="384"/>
    </location>
</feature>
<dbReference type="VEuPathDB" id="VectorBase:ACMO_008195"/>
<dbReference type="EnsemblMetazoa" id="ACON013462-RA">
    <property type="protein sequence ID" value="ACON013462-PA"/>
    <property type="gene ID" value="ACON013462"/>
</dbReference>
<feature type="region of interest" description="Disordered" evidence="1">
    <location>
        <begin position="253"/>
        <end position="292"/>
    </location>
</feature>
<feature type="compositionally biased region" description="Low complexity" evidence="1">
    <location>
        <begin position="416"/>
        <end position="463"/>
    </location>
</feature>
<organism evidence="2 3">
    <name type="scientific">Anopheles coluzzii</name>
    <name type="common">African malaria mosquito</name>
    <dbReference type="NCBI Taxonomy" id="1518534"/>
    <lineage>
        <taxon>Eukaryota</taxon>
        <taxon>Metazoa</taxon>
        <taxon>Ecdysozoa</taxon>
        <taxon>Arthropoda</taxon>
        <taxon>Hexapoda</taxon>
        <taxon>Insecta</taxon>
        <taxon>Pterygota</taxon>
        <taxon>Neoptera</taxon>
        <taxon>Endopterygota</taxon>
        <taxon>Diptera</taxon>
        <taxon>Nematocera</taxon>
        <taxon>Culicoidea</taxon>
        <taxon>Culicidae</taxon>
        <taxon>Anophelinae</taxon>
        <taxon>Anopheles</taxon>
    </lineage>
</organism>
<feature type="compositionally biased region" description="Polar residues" evidence="1">
    <location>
        <begin position="1"/>
        <end position="10"/>
    </location>
</feature>
<sequence length="463" mass="48800">MVSNKAQTSEGNKRVGNQMANRPRFKPAMAKQYNPMSNMRNMNAMFNANQLGDDPGFVDFNDDSITAAPNGTGGPNAAGAVTSNGLEGGGIKNGPFANGNRRMNPPMKRPMKNGGMPGMRNRMNGGANGMPSWGPPMPPPNMFPGPPSAGRRGPMNPPPIPPPVPPAHFRSGPGMRMRGPQNGRFGVGGPPGPMSLMNRPLPPPIPPMAGRPMPPPMGRMMPPPLRHGGLDGPMRRNMNGGGMHARGMGGKMGPFPRNGMPPGGGTGVGPNGKRARPKPNQPPNREEYPLDKPWVTEEIKAEHDKKADLANRLKGHRDDELFAQFKVQRDKFVKMYEAARLEYIGKHPEQDVDKILTAPACKKARTENVEKSNAPTVSADSTAKTEGPTSSTSTTDPTDPLAKSDTNGSASSATIDSCTSNTTNASSATATTASSDTNDTTESAAAEPQACPVAAPVENSAIV</sequence>
<dbReference type="VEuPathDB" id="VectorBase:ACON2_033890"/>
<name>A0A6E8W7Q6_ANOCL</name>
<evidence type="ECO:0000313" key="2">
    <source>
        <dbReference type="EnsemblMetazoa" id="ACON013462-PA"/>
    </source>
</evidence>
<proteinExistence type="predicted"/>
<protein>
    <submittedName>
        <fullName evidence="2">Uncharacterized protein</fullName>
    </submittedName>
</protein>
<feature type="compositionally biased region" description="Low complexity" evidence="1">
    <location>
        <begin position="388"/>
        <end position="400"/>
    </location>
</feature>
<feature type="region of interest" description="Disordered" evidence="1">
    <location>
        <begin position="364"/>
        <end position="463"/>
    </location>
</feature>
<dbReference type="Proteomes" id="UP001105220">
    <property type="component" value="Unplaced"/>
</dbReference>
<evidence type="ECO:0000313" key="3">
    <source>
        <dbReference type="Proteomes" id="UP001105220"/>
    </source>
</evidence>